<dbReference type="EMBL" id="UYYB01011410">
    <property type="protein sequence ID" value="VDM69194.1"/>
    <property type="molecule type" value="Genomic_DNA"/>
</dbReference>
<evidence type="ECO:0000313" key="1">
    <source>
        <dbReference type="EMBL" id="VDM69194.1"/>
    </source>
</evidence>
<protein>
    <submittedName>
        <fullName evidence="1">Uncharacterized protein</fullName>
    </submittedName>
</protein>
<reference evidence="1 2" key="1">
    <citation type="submission" date="2018-11" db="EMBL/GenBank/DDBJ databases">
        <authorList>
            <consortium name="Pathogen Informatics"/>
        </authorList>
    </citation>
    <scope>NUCLEOTIDE SEQUENCE [LARGE SCALE GENOMIC DNA]</scope>
</reference>
<accession>A0A3P7IUH7</accession>
<proteinExistence type="predicted"/>
<keyword evidence="2" id="KW-1185">Reference proteome</keyword>
<gene>
    <name evidence="1" type="ORF">SVUK_LOCUS4192</name>
</gene>
<organism evidence="1 2">
    <name type="scientific">Strongylus vulgaris</name>
    <name type="common">Blood worm</name>
    <dbReference type="NCBI Taxonomy" id="40348"/>
    <lineage>
        <taxon>Eukaryota</taxon>
        <taxon>Metazoa</taxon>
        <taxon>Ecdysozoa</taxon>
        <taxon>Nematoda</taxon>
        <taxon>Chromadorea</taxon>
        <taxon>Rhabditida</taxon>
        <taxon>Rhabditina</taxon>
        <taxon>Rhabditomorpha</taxon>
        <taxon>Strongyloidea</taxon>
        <taxon>Strongylidae</taxon>
        <taxon>Strongylus</taxon>
    </lineage>
</organism>
<sequence length="100" mass="11293">MTWSGGSQLQPYVCMPLHLSAHVSAHGGEVIRCFAGEWRARPQPRPLMIRTPVIITAASQRWIFANLRGEECRRPRVMSLADPGVSRTTLRVRLLMQLLT</sequence>
<dbReference type="AlphaFoldDB" id="A0A3P7IUH7"/>
<name>A0A3P7IUH7_STRVU</name>
<evidence type="ECO:0000313" key="2">
    <source>
        <dbReference type="Proteomes" id="UP000270094"/>
    </source>
</evidence>
<dbReference type="Proteomes" id="UP000270094">
    <property type="component" value="Unassembled WGS sequence"/>
</dbReference>